<organism evidence="1 2">
    <name type="scientific">Candidatus Nitrosocosmicus oleophilus</name>
    <dbReference type="NCBI Taxonomy" id="1353260"/>
    <lineage>
        <taxon>Archaea</taxon>
        <taxon>Nitrososphaerota</taxon>
        <taxon>Nitrososphaeria</taxon>
        <taxon>Nitrososphaerales</taxon>
        <taxon>Nitrososphaeraceae</taxon>
        <taxon>Candidatus Nitrosocosmicus</taxon>
    </lineage>
</organism>
<dbReference type="AlphaFoldDB" id="A0A654LTE2"/>
<sequence>MIQFASSIRLKNRLNGLKSTEIQADSFLENMDIHCFKEEIGQKEFLLQVGRVCSIAEYLDVPVTQLPDLIEEKERK</sequence>
<reference evidence="2" key="1">
    <citation type="submission" date="2015-10" db="EMBL/GenBank/DDBJ databases">
        <title>Niche specialization of a soil ammonia-oxidizing archaeon, Candidatus Nitrosocosmicus oleophilus.</title>
        <authorList>
            <person name="Jung M.-Y."/>
            <person name="Rhee S.-K."/>
        </authorList>
    </citation>
    <scope>NUCLEOTIDE SEQUENCE [LARGE SCALE GENOMIC DNA]</scope>
    <source>
        <strain evidence="2">MY3</strain>
    </source>
</reference>
<gene>
    <name evidence="1" type="ORF">NMY3_00441</name>
</gene>
<accession>A0A654LTE2</accession>
<evidence type="ECO:0000313" key="2">
    <source>
        <dbReference type="Proteomes" id="UP000058925"/>
    </source>
</evidence>
<protein>
    <submittedName>
        <fullName evidence="1">Uncharacterized protein</fullName>
    </submittedName>
</protein>
<keyword evidence="2" id="KW-1185">Reference proteome</keyword>
<dbReference type="KEGG" id="taa:NMY3_00441"/>
<name>A0A654LTE2_9ARCH</name>
<evidence type="ECO:0000313" key="1">
    <source>
        <dbReference type="EMBL" id="ALI34654.1"/>
    </source>
</evidence>
<dbReference type="EMBL" id="CP012850">
    <property type="protein sequence ID" value="ALI34654.1"/>
    <property type="molecule type" value="Genomic_DNA"/>
</dbReference>
<proteinExistence type="predicted"/>
<dbReference type="Proteomes" id="UP000058925">
    <property type="component" value="Chromosome"/>
</dbReference>